<dbReference type="InterPro" id="IPR036188">
    <property type="entry name" value="FAD/NAD-bd_sf"/>
</dbReference>
<evidence type="ECO:0000313" key="8">
    <source>
        <dbReference type="Proteomes" id="UP000238220"/>
    </source>
</evidence>
<dbReference type="PRINTS" id="PR00411">
    <property type="entry name" value="PNDRDTASEI"/>
</dbReference>
<dbReference type="PRINTS" id="PR00368">
    <property type="entry name" value="FADPNR"/>
</dbReference>
<dbReference type="InterPro" id="IPR050446">
    <property type="entry name" value="FAD-oxidoreductase/Apoptosis"/>
</dbReference>
<dbReference type="Pfam" id="PF07992">
    <property type="entry name" value="Pyr_redox_2"/>
    <property type="match status" value="1"/>
</dbReference>
<keyword evidence="8" id="KW-1185">Reference proteome</keyword>
<evidence type="ECO:0000313" key="7">
    <source>
        <dbReference type="EMBL" id="PPE73720.1"/>
    </source>
</evidence>
<dbReference type="InterPro" id="IPR028202">
    <property type="entry name" value="Reductase_C"/>
</dbReference>
<proteinExistence type="predicted"/>
<name>A0A2S5TFF5_9GAMM</name>
<organism evidence="7 8">
    <name type="scientific">Solimonas fluminis</name>
    <dbReference type="NCBI Taxonomy" id="2086571"/>
    <lineage>
        <taxon>Bacteria</taxon>
        <taxon>Pseudomonadati</taxon>
        <taxon>Pseudomonadota</taxon>
        <taxon>Gammaproteobacteria</taxon>
        <taxon>Nevskiales</taxon>
        <taxon>Nevskiaceae</taxon>
        <taxon>Solimonas</taxon>
    </lineage>
</organism>
<dbReference type="PANTHER" id="PTHR43557">
    <property type="entry name" value="APOPTOSIS-INDUCING FACTOR 1"/>
    <property type="match status" value="1"/>
</dbReference>
<protein>
    <submittedName>
        <fullName evidence="7">Pyridine nucleotide-disulfide oxidoreductase</fullName>
    </submittedName>
</protein>
<feature type="domain" description="FAD/NAD(P)-binding" evidence="5">
    <location>
        <begin position="7"/>
        <end position="304"/>
    </location>
</feature>
<dbReference type="InterPro" id="IPR023753">
    <property type="entry name" value="FAD/NAD-binding_dom"/>
</dbReference>
<dbReference type="Proteomes" id="UP000238220">
    <property type="component" value="Unassembled WGS sequence"/>
</dbReference>
<dbReference type="OrthoDB" id="9800167at2"/>
<dbReference type="RefSeq" id="WP_104230781.1">
    <property type="nucleotide sequence ID" value="NZ_PSNW01000006.1"/>
</dbReference>
<gene>
    <name evidence="7" type="ORF">C3942_13080</name>
</gene>
<evidence type="ECO:0000259" key="6">
    <source>
        <dbReference type="Pfam" id="PF14759"/>
    </source>
</evidence>
<dbReference type="GO" id="GO:0016651">
    <property type="term" value="F:oxidoreductase activity, acting on NAD(P)H"/>
    <property type="evidence" value="ECO:0007669"/>
    <property type="project" value="TreeGrafter"/>
</dbReference>
<dbReference type="Gene3D" id="3.30.390.30">
    <property type="match status" value="1"/>
</dbReference>
<dbReference type="InterPro" id="IPR016156">
    <property type="entry name" value="FAD/NAD-linked_Rdtase_dimer_sf"/>
</dbReference>
<comment type="caution">
    <text evidence="7">The sequence shown here is derived from an EMBL/GenBank/DDBJ whole genome shotgun (WGS) entry which is preliminary data.</text>
</comment>
<dbReference type="SUPFAM" id="SSF55424">
    <property type="entry name" value="FAD/NAD-linked reductases, dimerisation (C-terminal) domain"/>
    <property type="match status" value="1"/>
</dbReference>
<keyword evidence="3" id="KW-0274">FAD</keyword>
<dbReference type="Pfam" id="PF14759">
    <property type="entry name" value="Reductase_C"/>
    <property type="match status" value="1"/>
</dbReference>
<keyword evidence="4" id="KW-0560">Oxidoreductase</keyword>
<evidence type="ECO:0000256" key="4">
    <source>
        <dbReference type="ARBA" id="ARBA00023002"/>
    </source>
</evidence>
<reference evidence="7 8" key="1">
    <citation type="submission" date="2018-02" db="EMBL/GenBank/DDBJ databases">
        <title>Genome sequencing of Solimonas sp. HR-BB.</title>
        <authorList>
            <person name="Lee Y."/>
            <person name="Jeon C.O."/>
        </authorList>
    </citation>
    <scope>NUCLEOTIDE SEQUENCE [LARGE SCALE GENOMIC DNA]</scope>
    <source>
        <strain evidence="7 8">HR-BB</strain>
    </source>
</reference>
<evidence type="ECO:0000259" key="5">
    <source>
        <dbReference type="Pfam" id="PF07992"/>
    </source>
</evidence>
<dbReference type="GO" id="GO:0005737">
    <property type="term" value="C:cytoplasm"/>
    <property type="evidence" value="ECO:0007669"/>
    <property type="project" value="TreeGrafter"/>
</dbReference>
<evidence type="ECO:0000256" key="2">
    <source>
        <dbReference type="ARBA" id="ARBA00022630"/>
    </source>
</evidence>
<feature type="domain" description="Reductase C-terminal" evidence="6">
    <location>
        <begin position="323"/>
        <end position="406"/>
    </location>
</feature>
<dbReference type="SUPFAM" id="SSF51905">
    <property type="entry name" value="FAD/NAD(P)-binding domain"/>
    <property type="match status" value="1"/>
</dbReference>
<keyword evidence="2" id="KW-0285">Flavoprotein</keyword>
<dbReference type="Gene3D" id="3.50.50.60">
    <property type="entry name" value="FAD/NAD(P)-binding domain"/>
    <property type="match status" value="2"/>
</dbReference>
<dbReference type="EMBL" id="PSNW01000006">
    <property type="protein sequence ID" value="PPE73720.1"/>
    <property type="molecule type" value="Genomic_DNA"/>
</dbReference>
<evidence type="ECO:0000256" key="3">
    <source>
        <dbReference type="ARBA" id="ARBA00022827"/>
    </source>
</evidence>
<evidence type="ECO:0000256" key="1">
    <source>
        <dbReference type="ARBA" id="ARBA00001974"/>
    </source>
</evidence>
<sequence>MSETPHPIVIVGAGQAGAETAVELRKIGYPGRVVIVGEEAYLPYKRPPLSKAYLAGSVTAESLYVMQQANLDKAGIEVLTGRRAESLDRAGKTLTLSDGGRLAYSKLCLATGGRARLLSLPGADKPNVYPLRSIADVEAIRAHCQPGKRAVIVGGGFIGLEVAAVAVKLGLEVTVLESLPRVLARVTVPEISEFYEKAHRDAGVDLRTGVQISALEGAERVTHVVLGDGSRIEADFVVAGIGLIANVELAQAAGLAVDNGIVVDEFTQTSDPDIVAAGDCTNHPNIHYGRRMRLESVQNAMEQGRAAAHALAGQPRRYDMVPWFWSDQYDLKLQMVGLSAGFDRFVLRGDPATRSFAAFYLGDGRLIAADTVSRPQDFMFAKKLVALRAEIDPAVLADESVPLKSLIPA</sequence>
<dbReference type="AlphaFoldDB" id="A0A2S5TFF5"/>
<accession>A0A2S5TFF5</accession>
<dbReference type="PANTHER" id="PTHR43557:SF2">
    <property type="entry name" value="RIESKE DOMAIN-CONTAINING PROTEIN-RELATED"/>
    <property type="match status" value="1"/>
</dbReference>
<comment type="cofactor">
    <cofactor evidence="1">
        <name>FAD</name>
        <dbReference type="ChEBI" id="CHEBI:57692"/>
    </cofactor>
</comment>